<dbReference type="RefSeq" id="WP_011724602.1">
    <property type="nucleotide sequence ID" value="NC_008595.1"/>
</dbReference>
<evidence type="ECO:0000313" key="2">
    <source>
        <dbReference type="EMBL" id="ABK66374.1"/>
    </source>
</evidence>
<proteinExistence type="predicted"/>
<feature type="domain" description="STAS" evidence="1">
    <location>
        <begin position="14"/>
        <end position="69"/>
    </location>
</feature>
<dbReference type="SUPFAM" id="SSF52091">
    <property type="entry name" value="SpoIIaa-like"/>
    <property type="match status" value="1"/>
</dbReference>
<name>A0A0H2ZWU5_MYCA1</name>
<evidence type="ECO:0000259" key="1">
    <source>
        <dbReference type="PROSITE" id="PS50801"/>
    </source>
</evidence>
<dbReference type="AlphaFoldDB" id="A0A0H2ZWU5"/>
<dbReference type="PROSITE" id="PS50801">
    <property type="entry name" value="STAS"/>
    <property type="match status" value="1"/>
</dbReference>
<dbReference type="Gene3D" id="3.30.750.24">
    <property type="entry name" value="STAS domain"/>
    <property type="match status" value="1"/>
</dbReference>
<reference evidence="2 3" key="1">
    <citation type="submission" date="2006-10" db="EMBL/GenBank/DDBJ databases">
        <authorList>
            <person name="Fleischmann R.D."/>
            <person name="Dodson R.J."/>
            <person name="Haft D.H."/>
            <person name="Merkel J.S."/>
            <person name="Nelson W.C."/>
            <person name="Fraser C.M."/>
        </authorList>
    </citation>
    <scope>NUCLEOTIDE SEQUENCE [LARGE SCALE GENOMIC DNA]</scope>
    <source>
        <strain evidence="2 3">104</strain>
    </source>
</reference>
<dbReference type="HOGENOM" id="CLU_115403_12_0_11"/>
<gene>
    <name evidence="2" type="ordered locus">MAV_2109</name>
</gene>
<evidence type="ECO:0000313" key="3">
    <source>
        <dbReference type="Proteomes" id="UP000001574"/>
    </source>
</evidence>
<sequence length="109" mass="11079">MVTPLTLDTGRGSDGNPVLVAVGEIDLSNIDAFHRALATATAEVTGSDGAVLVDLSAVEYVDSAAINALAAHADHIALVAHPVLMPVFRLSGLTELTTVEAAPSPPAPR</sequence>
<protein>
    <submittedName>
        <fullName evidence="2">StaS domain protein</fullName>
    </submittedName>
</protein>
<accession>A0A0H2ZWU5</accession>
<organism evidence="2 3">
    <name type="scientific">Mycobacterium avium (strain 104)</name>
    <dbReference type="NCBI Taxonomy" id="243243"/>
    <lineage>
        <taxon>Bacteria</taxon>
        <taxon>Bacillati</taxon>
        <taxon>Actinomycetota</taxon>
        <taxon>Actinomycetes</taxon>
        <taxon>Mycobacteriales</taxon>
        <taxon>Mycobacteriaceae</taxon>
        <taxon>Mycobacterium</taxon>
        <taxon>Mycobacterium avium complex (MAC)</taxon>
    </lineage>
</organism>
<dbReference type="InterPro" id="IPR058548">
    <property type="entry name" value="MlaB-like_STAS"/>
</dbReference>
<dbReference type="EMBL" id="CP000479">
    <property type="protein sequence ID" value="ABK66374.1"/>
    <property type="molecule type" value="Genomic_DNA"/>
</dbReference>
<dbReference type="Pfam" id="PF13466">
    <property type="entry name" value="STAS_2"/>
    <property type="match status" value="1"/>
</dbReference>
<dbReference type="Proteomes" id="UP000001574">
    <property type="component" value="Chromosome"/>
</dbReference>
<dbReference type="KEGG" id="mav:MAV_2109"/>
<dbReference type="InterPro" id="IPR002645">
    <property type="entry name" value="STAS_dom"/>
</dbReference>
<dbReference type="InterPro" id="IPR036513">
    <property type="entry name" value="STAS_dom_sf"/>
</dbReference>